<keyword evidence="2" id="KW-0732">Signal</keyword>
<gene>
    <name evidence="4" type="primary">LOC106462232</name>
</gene>
<dbReference type="Proteomes" id="UP000694941">
    <property type="component" value="Unplaced"/>
</dbReference>
<keyword evidence="1" id="KW-0472">Membrane</keyword>
<evidence type="ECO:0000256" key="2">
    <source>
        <dbReference type="SAM" id="SignalP"/>
    </source>
</evidence>
<proteinExistence type="predicted"/>
<evidence type="ECO:0000313" key="4">
    <source>
        <dbReference type="RefSeq" id="XP_013777590.1"/>
    </source>
</evidence>
<sequence length="225" mass="24988">MSSKSFLYGFCFLISKLILSEVHGQCEPGFADTCFTAVQHDLDTILDASNNNFLNTSDAALEDLCLSLDDSLLCTTDIIDTDCSLAEGRESFDSWTRALRSAYDSVCVGSNDRLRDLLSNIQCWNVNTFIACTTEKANLSHIRDLLHTSIDKVECSNLNETFRKCTQDASTGSCREQDSTLRAVDKVFDAFMDGSHCNDYGEKIRITVNVFFVAIGIVLFFMSPA</sequence>
<dbReference type="GeneID" id="106462232"/>
<feature type="signal peptide" evidence="2">
    <location>
        <begin position="1"/>
        <end position="24"/>
    </location>
</feature>
<feature type="chain" id="PRO_5046452805" evidence="2">
    <location>
        <begin position="25"/>
        <end position="225"/>
    </location>
</feature>
<reference evidence="4" key="1">
    <citation type="submission" date="2025-08" db="UniProtKB">
        <authorList>
            <consortium name="RefSeq"/>
        </authorList>
    </citation>
    <scope>IDENTIFICATION</scope>
    <source>
        <tissue evidence="4">Muscle</tissue>
    </source>
</reference>
<accession>A0ABM1B9J7</accession>
<dbReference type="RefSeq" id="XP_013777590.1">
    <property type="nucleotide sequence ID" value="XM_013922136.2"/>
</dbReference>
<keyword evidence="1" id="KW-1133">Transmembrane helix</keyword>
<feature type="transmembrane region" description="Helical" evidence="1">
    <location>
        <begin position="204"/>
        <end position="222"/>
    </location>
</feature>
<evidence type="ECO:0000256" key="1">
    <source>
        <dbReference type="SAM" id="Phobius"/>
    </source>
</evidence>
<name>A0ABM1B9J7_LIMPO</name>
<organism evidence="3 4">
    <name type="scientific">Limulus polyphemus</name>
    <name type="common">Atlantic horseshoe crab</name>
    <dbReference type="NCBI Taxonomy" id="6850"/>
    <lineage>
        <taxon>Eukaryota</taxon>
        <taxon>Metazoa</taxon>
        <taxon>Ecdysozoa</taxon>
        <taxon>Arthropoda</taxon>
        <taxon>Chelicerata</taxon>
        <taxon>Merostomata</taxon>
        <taxon>Xiphosura</taxon>
        <taxon>Limulidae</taxon>
        <taxon>Limulus</taxon>
    </lineage>
</organism>
<evidence type="ECO:0000313" key="3">
    <source>
        <dbReference type="Proteomes" id="UP000694941"/>
    </source>
</evidence>
<protein>
    <submittedName>
        <fullName evidence="4">Uncharacterized protein LOC106462232</fullName>
    </submittedName>
</protein>
<keyword evidence="3" id="KW-1185">Reference proteome</keyword>
<keyword evidence="1" id="KW-0812">Transmembrane</keyword>